<dbReference type="PROSITE" id="PS00198">
    <property type="entry name" value="4FE4S_FER_1"/>
    <property type="match status" value="1"/>
</dbReference>
<dbReference type="PROSITE" id="PS51379">
    <property type="entry name" value="4FE4S_FER_2"/>
    <property type="match status" value="2"/>
</dbReference>
<dbReference type="InterPro" id="IPR003731">
    <property type="entry name" value="Di-Nase_FeMo-co_biosynth"/>
</dbReference>
<dbReference type="InterPro" id="IPR017900">
    <property type="entry name" value="4Fe4S_Fe_S_CS"/>
</dbReference>
<dbReference type="Pfam" id="PF02579">
    <property type="entry name" value="Nitro_FeMo-Co"/>
    <property type="match status" value="1"/>
</dbReference>
<dbReference type="Pfam" id="PF00037">
    <property type="entry name" value="Fer4"/>
    <property type="match status" value="2"/>
</dbReference>
<feature type="domain" description="4Fe-4S ferredoxin-type" evidence="1">
    <location>
        <begin position="242"/>
        <end position="270"/>
    </location>
</feature>
<dbReference type="InterPro" id="IPR027417">
    <property type="entry name" value="P-loop_NTPase"/>
</dbReference>
<feature type="non-terminal residue" evidence="2">
    <location>
        <position position="1"/>
    </location>
</feature>
<reference evidence="2" key="1">
    <citation type="journal article" date="2014" name="Front. Microbiol.">
        <title>High frequency of phylogenetically diverse reductive dehalogenase-homologous genes in deep subseafloor sedimentary metagenomes.</title>
        <authorList>
            <person name="Kawai M."/>
            <person name="Futagami T."/>
            <person name="Toyoda A."/>
            <person name="Takaki Y."/>
            <person name="Nishi S."/>
            <person name="Hori S."/>
            <person name="Arai W."/>
            <person name="Tsubouchi T."/>
            <person name="Morono Y."/>
            <person name="Uchiyama I."/>
            <person name="Ito T."/>
            <person name="Fujiyama A."/>
            <person name="Inagaki F."/>
            <person name="Takami H."/>
        </authorList>
    </citation>
    <scope>NUCLEOTIDE SEQUENCE</scope>
    <source>
        <strain evidence="2">Expedition CK06-06</strain>
    </source>
</reference>
<dbReference type="AlphaFoldDB" id="X0S6B6"/>
<proteinExistence type="predicted"/>
<dbReference type="InterPro" id="IPR002586">
    <property type="entry name" value="CobQ/CobB/MinD/ParA_Nub-bd_dom"/>
</dbReference>
<accession>X0S6B6</accession>
<comment type="caution">
    <text evidence="2">The sequence shown here is derived from an EMBL/GenBank/DDBJ whole genome shotgun (WGS) entry which is preliminary data.</text>
</comment>
<dbReference type="InterPro" id="IPR033913">
    <property type="entry name" value="MTH1175_dom"/>
</dbReference>
<dbReference type="Pfam" id="PF01656">
    <property type="entry name" value="CbiA"/>
    <property type="match status" value="1"/>
</dbReference>
<dbReference type="Gene3D" id="3.30.70.20">
    <property type="match status" value="1"/>
</dbReference>
<dbReference type="PANTHER" id="PTHR43063:SF1">
    <property type="entry name" value="4FE-4S CLUSTER CONTAINING PARA FAMILY ATPASE PROTEIN"/>
    <property type="match status" value="1"/>
</dbReference>
<protein>
    <recommendedName>
        <fullName evidence="1">4Fe-4S ferredoxin-type domain-containing protein</fullName>
    </recommendedName>
</protein>
<feature type="domain" description="4Fe-4S ferredoxin-type" evidence="1">
    <location>
        <begin position="271"/>
        <end position="300"/>
    </location>
</feature>
<dbReference type="SUPFAM" id="SSF52540">
    <property type="entry name" value="P-loop containing nucleoside triphosphate hydrolases"/>
    <property type="match status" value="1"/>
</dbReference>
<dbReference type="CDD" id="cd00851">
    <property type="entry name" value="MTH1175"/>
    <property type="match status" value="1"/>
</dbReference>
<evidence type="ECO:0000313" key="2">
    <source>
        <dbReference type="EMBL" id="GAF76598.1"/>
    </source>
</evidence>
<dbReference type="Gene3D" id="3.30.420.130">
    <property type="entry name" value="Dinitrogenase iron-molybdenum cofactor biosynthesis domain"/>
    <property type="match status" value="1"/>
</dbReference>
<dbReference type="SUPFAM" id="SSF53146">
    <property type="entry name" value="Nitrogenase accessory factor-like"/>
    <property type="match status" value="1"/>
</dbReference>
<sequence length="458" mass="49453">SAVEGDLNAEVDPRFGRAAYFLIVDTDTMAVKAIRNPHVEALLGAGIQSAELVAREGAEVVLTGECGVHAFDALSRLNVKVVTGVKGRVVDAVRAFLKENPSFASGPNIACPPTCSAADCSACQAASIGAKAVATPEQEDLERLIRRITDEVLKRLGHTSERTAPEVEIEEQITVPSKKKLHPGLTLAVASGKGGTGKTTVAVNLALSLKEPVNFLDCDVEEPNAHIFLLPRYTDTMEVQVSVPVFDLNRCDYCGQCADLCRFNALAVAKGKLVFFEELCRSCGGCFLVCPRDAISEGERAIGHILVGETGELRFYGGELHIGEQVVGPILRRLKNYQDVKKINVLDCAPGVGPAVLASVWDADFCLLVTEPTPFGLNDLKLSAKALEMLGVPFGVLINRDGIGDDEVERFCASNDIPVLLKIPHDPEIAKGYAQGIPLVRQETKWIRTFEHLWETIQ</sequence>
<dbReference type="InterPro" id="IPR017896">
    <property type="entry name" value="4Fe4S_Fe-S-bd"/>
</dbReference>
<gene>
    <name evidence="2" type="ORF">S01H1_08457</name>
</gene>
<evidence type="ECO:0000259" key="1">
    <source>
        <dbReference type="PROSITE" id="PS51379"/>
    </source>
</evidence>
<name>X0S6B6_9ZZZZ</name>
<dbReference type="InterPro" id="IPR036105">
    <property type="entry name" value="DiNase_FeMo-co_biosyn_sf"/>
</dbReference>
<feature type="non-terminal residue" evidence="2">
    <location>
        <position position="458"/>
    </location>
</feature>
<dbReference type="Gene3D" id="3.40.50.300">
    <property type="entry name" value="P-loop containing nucleotide triphosphate hydrolases"/>
    <property type="match status" value="2"/>
</dbReference>
<dbReference type="PANTHER" id="PTHR43063">
    <property type="entry name" value="4FE-4S CLUSTER CONTAINING PARA FAMILY ATPASE PROTEIN"/>
    <property type="match status" value="1"/>
</dbReference>
<organism evidence="2">
    <name type="scientific">marine sediment metagenome</name>
    <dbReference type="NCBI Taxonomy" id="412755"/>
    <lineage>
        <taxon>unclassified sequences</taxon>
        <taxon>metagenomes</taxon>
        <taxon>ecological metagenomes</taxon>
    </lineage>
</organism>
<dbReference type="EMBL" id="BARS01004336">
    <property type="protein sequence ID" value="GAF76598.1"/>
    <property type="molecule type" value="Genomic_DNA"/>
</dbReference>